<gene>
    <name evidence="16" type="ORF">QTO34_008332</name>
</gene>
<evidence type="ECO:0000256" key="10">
    <source>
        <dbReference type="ARBA" id="ARBA00022591"/>
    </source>
</evidence>
<dbReference type="AlphaFoldDB" id="A0AA40IB69"/>
<reference evidence="16" key="1">
    <citation type="submission" date="2023-06" db="EMBL/GenBank/DDBJ databases">
        <title>Reference genome for the Northern bat (Eptesicus nilssonii), a most northern bat species.</title>
        <authorList>
            <person name="Laine V.N."/>
            <person name="Pulliainen A.T."/>
            <person name="Lilley T.M."/>
        </authorList>
    </citation>
    <scope>NUCLEOTIDE SEQUENCE</scope>
    <source>
        <strain evidence="16">BLF_Eptnil</strain>
        <tissue evidence="16">Kidney</tissue>
    </source>
</reference>
<dbReference type="PANTHER" id="PTHR16237:SF3">
    <property type="entry name" value="ODONTOGENIC AMELOBLAST-ASSOCIATED PROTEIN"/>
    <property type="match status" value="1"/>
</dbReference>
<keyword evidence="17" id="KW-1185">Reference proteome</keyword>
<evidence type="ECO:0000256" key="9">
    <source>
        <dbReference type="ARBA" id="ARBA00022525"/>
    </source>
</evidence>
<dbReference type="InterPro" id="IPR026802">
    <property type="entry name" value="Odam"/>
</dbReference>
<evidence type="ECO:0000256" key="1">
    <source>
        <dbReference type="ARBA" id="ARBA00002615"/>
    </source>
</evidence>
<keyword evidence="10" id="KW-0091">Biomineralization</keyword>
<keyword evidence="8" id="KW-0963">Cytoplasm</keyword>
<protein>
    <recommendedName>
        <fullName evidence="7">Odontogenic ameloblast-associated protein</fullName>
    </recommendedName>
    <alternativeName>
        <fullName evidence="14">Apin</fullName>
    </alternativeName>
</protein>
<keyword evidence="9" id="KW-0964">Secreted</keyword>
<evidence type="ECO:0000256" key="3">
    <source>
        <dbReference type="ARBA" id="ARBA00004496"/>
    </source>
</evidence>
<sequence length="267" mass="29054">LFHLKMKTIILFGLLGATLSAPIIPQRLLSASHSNELLLSLNNAQLQPLQLQSPFNAWIPPFSGILQQQQAQIPGLSPFSLATLDQVARLFPNQITFPGQVSFAQGNQVGQLDPSQPQAPVQTQQGPNNAMPYVFSFKMPQEQAQTLQYYPVYMLLPWEQPQQTIPESPPQAGQQQFEEQVIPGGQQQLAFDAIIGTAPETAAMPAGGVMPYLQKKMINFKHASGGIVIPSTSQKPSTTNAFASAIDPTITPELMEEKAKTGSLKEP</sequence>
<comment type="caution">
    <text evidence="16">The sequence shown here is derived from an EMBL/GenBank/DDBJ whole genome shotgun (WGS) entry which is preliminary data.</text>
</comment>
<keyword evidence="12" id="KW-0325">Glycoprotein</keyword>
<evidence type="ECO:0000256" key="13">
    <source>
        <dbReference type="ARBA" id="ARBA00023242"/>
    </source>
</evidence>
<evidence type="ECO:0000256" key="15">
    <source>
        <dbReference type="SAM" id="SignalP"/>
    </source>
</evidence>
<evidence type="ECO:0000256" key="12">
    <source>
        <dbReference type="ARBA" id="ARBA00023180"/>
    </source>
</evidence>
<dbReference type="Pfam" id="PF15424">
    <property type="entry name" value="ODAM"/>
    <property type="match status" value="1"/>
</dbReference>
<evidence type="ECO:0000256" key="5">
    <source>
        <dbReference type="ARBA" id="ARBA00009134"/>
    </source>
</evidence>
<comment type="subunit">
    <text evidence="6">Interacts (via C-terminus) with ARHGEF5.</text>
</comment>
<comment type="subcellular location">
    <subcellularLocation>
        <location evidence="3">Cytoplasm</location>
    </subcellularLocation>
    <subcellularLocation>
        <location evidence="2">Nucleus</location>
    </subcellularLocation>
    <subcellularLocation>
        <location evidence="4">Secreted</location>
    </subcellularLocation>
</comment>
<evidence type="ECO:0000313" key="17">
    <source>
        <dbReference type="Proteomes" id="UP001177744"/>
    </source>
</evidence>
<name>A0AA40IB69_CNENI</name>
<evidence type="ECO:0000256" key="6">
    <source>
        <dbReference type="ARBA" id="ARBA00011457"/>
    </source>
</evidence>
<comment type="similarity">
    <text evidence="5">Belongs to the ODAM family.</text>
</comment>
<proteinExistence type="inferred from homology"/>
<evidence type="ECO:0000256" key="7">
    <source>
        <dbReference type="ARBA" id="ARBA00017762"/>
    </source>
</evidence>
<organism evidence="16 17">
    <name type="scientific">Cnephaeus nilssonii</name>
    <name type="common">Northern bat</name>
    <name type="synonym">Eptesicus nilssonii</name>
    <dbReference type="NCBI Taxonomy" id="3371016"/>
    <lineage>
        <taxon>Eukaryota</taxon>
        <taxon>Metazoa</taxon>
        <taxon>Chordata</taxon>
        <taxon>Craniata</taxon>
        <taxon>Vertebrata</taxon>
        <taxon>Euteleostomi</taxon>
        <taxon>Mammalia</taxon>
        <taxon>Eutheria</taxon>
        <taxon>Laurasiatheria</taxon>
        <taxon>Chiroptera</taxon>
        <taxon>Yangochiroptera</taxon>
        <taxon>Vespertilionidae</taxon>
        <taxon>Cnephaeus</taxon>
    </lineage>
</organism>
<dbReference type="GO" id="GO:0042475">
    <property type="term" value="P:odontogenesis of dentin-containing tooth"/>
    <property type="evidence" value="ECO:0007669"/>
    <property type="project" value="TreeGrafter"/>
</dbReference>
<feature type="signal peptide" evidence="15">
    <location>
        <begin position="1"/>
        <end position="20"/>
    </location>
</feature>
<keyword evidence="11 15" id="KW-0732">Signal</keyword>
<evidence type="ECO:0000256" key="4">
    <source>
        <dbReference type="ARBA" id="ARBA00004613"/>
    </source>
</evidence>
<comment type="function">
    <text evidence="1">Tooth-associated epithelia protein that probably plays a role in odontogenesis, the complex process that results in the initiation and generation of the tooth. May be incorporated in the enamel matrix at the end of mineralization process. Involved in the induction of RHOA activity via interaction with ARHGEF and expression of downstream factors such as ROCK. Plays a role in attachment of the junctional epithelium to the tooth surface.</text>
</comment>
<dbReference type="PANTHER" id="PTHR16237">
    <property type="entry name" value="ODONTOGENIC AMELOBLAST-ASSOCIATED PROTEIN"/>
    <property type="match status" value="1"/>
</dbReference>
<dbReference type="GO" id="GO:0005634">
    <property type="term" value="C:nucleus"/>
    <property type="evidence" value="ECO:0007669"/>
    <property type="project" value="UniProtKB-SubCell"/>
</dbReference>
<dbReference type="Proteomes" id="UP001177744">
    <property type="component" value="Unassembled WGS sequence"/>
</dbReference>
<keyword evidence="13" id="KW-0539">Nucleus</keyword>
<evidence type="ECO:0000256" key="2">
    <source>
        <dbReference type="ARBA" id="ARBA00004123"/>
    </source>
</evidence>
<feature type="non-terminal residue" evidence="16">
    <location>
        <position position="1"/>
    </location>
</feature>
<feature type="chain" id="PRO_5041385261" description="Odontogenic ameloblast-associated protein" evidence="15">
    <location>
        <begin position="21"/>
        <end position="267"/>
    </location>
</feature>
<evidence type="ECO:0000256" key="14">
    <source>
        <dbReference type="ARBA" id="ARBA00030324"/>
    </source>
</evidence>
<accession>A0AA40IB69</accession>
<evidence type="ECO:0000256" key="11">
    <source>
        <dbReference type="ARBA" id="ARBA00022729"/>
    </source>
</evidence>
<dbReference type="GO" id="GO:0005737">
    <property type="term" value="C:cytoplasm"/>
    <property type="evidence" value="ECO:0007669"/>
    <property type="project" value="UniProtKB-SubCell"/>
</dbReference>
<evidence type="ECO:0000313" key="16">
    <source>
        <dbReference type="EMBL" id="KAK1345867.1"/>
    </source>
</evidence>
<dbReference type="GO" id="GO:0031214">
    <property type="term" value="P:biomineral tissue development"/>
    <property type="evidence" value="ECO:0007669"/>
    <property type="project" value="UniProtKB-KW"/>
</dbReference>
<evidence type="ECO:0000256" key="8">
    <source>
        <dbReference type="ARBA" id="ARBA00022490"/>
    </source>
</evidence>
<dbReference type="EMBL" id="JAULJE010000002">
    <property type="protein sequence ID" value="KAK1345867.1"/>
    <property type="molecule type" value="Genomic_DNA"/>
</dbReference>
<dbReference type="GO" id="GO:0005576">
    <property type="term" value="C:extracellular region"/>
    <property type="evidence" value="ECO:0007669"/>
    <property type="project" value="UniProtKB-SubCell"/>
</dbReference>